<dbReference type="RefSeq" id="YP_009596794.1">
    <property type="nucleotide sequence ID" value="NC_041890.1"/>
</dbReference>
<dbReference type="Proteomes" id="UP000223795">
    <property type="component" value="Segment"/>
</dbReference>
<name>A0A1D8ET96_9CAUD</name>
<proteinExistence type="predicted"/>
<keyword evidence="2" id="KW-1185">Reference proteome</keyword>
<dbReference type="EMBL" id="KX620748">
    <property type="protein sequence ID" value="AOT24284.1"/>
    <property type="molecule type" value="Genomic_DNA"/>
</dbReference>
<evidence type="ECO:0000313" key="1">
    <source>
        <dbReference type="EMBL" id="AOT24284.1"/>
    </source>
</evidence>
<protein>
    <submittedName>
        <fullName evidence="1">Uncharacterized protein</fullName>
    </submittedName>
</protein>
<gene>
    <name evidence="1" type="primary">46</name>
    <name evidence="1" type="ORF">ANATOLE_46</name>
</gene>
<dbReference type="GeneID" id="40072392"/>
<organism evidence="1 2">
    <name type="scientific">Propionibacterium phage Anatole</name>
    <dbReference type="NCBI Taxonomy" id="1897531"/>
    <lineage>
        <taxon>Viruses</taxon>
        <taxon>Duplodnaviria</taxon>
        <taxon>Heunggongvirae</taxon>
        <taxon>Uroviricota</taxon>
        <taxon>Caudoviricetes</taxon>
        <taxon>Anatolevirus</taxon>
        <taxon>Anatolevirus anatole</taxon>
    </lineage>
</organism>
<dbReference type="OrthoDB" id="14780at10239"/>
<reference evidence="1 2" key="1">
    <citation type="submission" date="2016-07" db="EMBL/GenBank/DDBJ databases">
        <authorList>
            <person name="Modlin R.L."/>
            <person name="Cheng L.S."/>
            <person name="Marinelli L.J."/>
            <person name="Grosset N."/>
            <person name="Gautier M."/>
            <person name="Fitz-Gibbon S."/>
            <person name="Pellegrini M."/>
            <person name="Bowman C.A."/>
            <person name="Russell D.A."/>
            <person name="Jacobs-Sera D."/>
            <person name="Hatfull G.F."/>
        </authorList>
    </citation>
    <scope>NUCLEOTIDE SEQUENCE [LARGE SCALE GENOMIC DNA]</scope>
</reference>
<accession>A0A1D8ET96</accession>
<dbReference type="KEGG" id="vg:40072392"/>
<sequence length="115" mass="13038">MIQTEIERVALAVHGLRPDWPATSLRTFIENNLAGKAYQDVAVAFAWIACDPTTNTPKRILGAGPWWNATRGGVQHITDLPPRFAPEPAPKRDPAFRRELIDRFKQDLHRPEETK</sequence>
<evidence type="ECO:0000313" key="2">
    <source>
        <dbReference type="Proteomes" id="UP000223795"/>
    </source>
</evidence>